<keyword evidence="6" id="KW-0027">Amidation</keyword>
<comment type="similarity">
    <text evidence="2">Belongs to the tachykinin family.</text>
</comment>
<evidence type="ECO:0000256" key="2">
    <source>
        <dbReference type="ARBA" id="ARBA00007518"/>
    </source>
</evidence>
<accession>A0A9W7WSZ5</accession>
<dbReference type="GO" id="GO:0007217">
    <property type="term" value="P:tachykinin receptor signaling pathway"/>
    <property type="evidence" value="ECO:0007669"/>
    <property type="project" value="InterPro"/>
</dbReference>
<evidence type="ECO:0000256" key="9">
    <source>
        <dbReference type="SAM" id="SignalP"/>
    </source>
</evidence>
<dbReference type="InterPro" id="IPR013055">
    <property type="entry name" value="Tachy_Neuro_lke_CS"/>
</dbReference>
<evidence type="ECO:0000256" key="7">
    <source>
        <dbReference type="ARBA" id="ARBA00023320"/>
    </source>
</evidence>
<name>A0A9W7WSZ5_TRIRA</name>
<evidence type="ECO:0000313" key="10">
    <source>
        <dbReference type="EMBL" id="KAI7807887.1"/>
    </source>
</evidence>
<evidence type="ECO:0000256" key="3">
    <source>
        <dbReference type="ARBA" id="ARBA00022525"/>
    </source>
</evidence>
<keyword evidence="4" id="KW-0165">Cleavage on pair of basic residues</keyword>
<dbReference type="GO" id="GO:0005576">
    <property type="term" value="C:extracellular region"/>
    <property type="evidence" value="ECO:0007669"/>
    <property type="project" value="UniProtKB-SubCell"/>
</dbReference>
<evidence type="ECO:0000313" key="11">
    <source>
        <dbReference type="Proteomes" id="UP001059041"/>
    </source>
</evidence>
<reference evidence="10" key="1">
    <citation type="submission" date="2021-02" db="EMBL/GenBank/DDBJ databases">
        <title>Comparative genomics reveals that relaxation of natural selection precedes convergent phenotypic evolution of cavefish.</title>
        <authorList>
            <person name="Peng Z."/>
        </authorList>
    </citation>
    <scope>NUCLEOTIDE SEQUENCE</scope>
    <source>
        <tissue evidence="10">Muscle</tissue>
    </source>
</reference>
<dbReference type="InterPro" id="IPR003635">
    <property type="entry name" value="Neurokinin-B/TAC3"/>
</dbReference>
<proteinExistence type="inferred from homology"/>
<dbReference type="PROSITE" id="PS00267">
    <property type="entry name" value="TACHYKININ"/>
    <property type="match status" value="1"/>
</dbReference>
<organism evidence="10 11">
    <name type="scientific">Triplophysa rosa</name>
    <name type="common">Cave loach</name>
    <dbReference type="NCBI Taxonomy" id="992332"/>
    <lineage>
        <taxon>Eukaryota</taxon>
        <taxon>Metazoa</taxon>
        <taxon>Chordata</taxon>
        <taxon>Craniata</taxon>
        <taxon>Vertebrata</taxon>
        <taxon>Euteleostomi</taxon>
        <taxon>Actinopterygii</taxon>
        <taxon>Neopterygii</taxon>
        <taxon>Teleostei</taxon>
        <taxon>Ostariophysi</taxon>
        <taxon>Cypriniformes</taxon>
        <taxon>Nemacheilidae</taxon>
        <taxon>Triplophysa</taxon>
    </lineage>
</organism>
<evidence type="ECO:0000256" key="6">
    <source>
        <dbReference type="ARBA" id="ARBA00022815"/>
    </source>
</evidence>
<feature type="chain" id="PRO_5040884237" evidence="9">
    <location>
        <begin position="26"/>
        <end position="117"/>
    </location>
</feature>
<comment type="caution">
    <text evidence="10">The sequence shown here is derived from an EMBL/GenBank/DDBJ whole genome shotgun (WGS) entry which is preliminary data.</text>
</comment>
<gene>
    <name evidence="10" type="ORF">IRJ41_012032</name>
</gene>
<keyword evidence="7" id="KW-0527">Neuropeptide</keyword>
<sequence>MSCGWFLLLVSQVFLLLLCPGHSRCALDYPPDGSEAQSKHFEKRYDDVDYDSFVGLMGRRSTGPNRSTNSPFRHNMNDIFVGLLGRRNSMTVVPAWRGERKGNFFLKDRRLRFCCAV</sequence>
<keyword evidence="11" id="KW-1185">Reference proteome</keyword>
<evidence type="ECO:0000256" key="8">
    <source>
        <dbReference type="ARBA" id="ARBA00045164"/>
    </source>
</evidence>
<evidence type="ECO:0000256" key="5">
    <source>
        <dbReference type="ARBA" id="ARBA00022729"/>
    </source>
</evidence>
<keyword evidence="5 9" id="KW-0732">Signal</keyword>
<comment type="subcellular location">
    <subcellularLocation>
        <location evidence="1">Secreted</location>
    </subcellularLocation>
</comment>
<evidence type="ECO:0000256" key="1">
    <source>
        <dbReference type="ARBA" id="ARBA00004613"/>
    </source>
</evidence>
<dbReference type="AlphaFoldDB" id="A0A9W7WSZ5"/>
<comment type="function">
    <text evidence="8">Tachykinins are active peptides which excite neurons, evoke behavioral responses, are potent vasodilators and secretagogues, and contract (directly or indirectly) many smooth muscles. Is a critical central regulator of gonadal function.</text>
</comment>
<dbReference type="EMBL" id="JAFHDT010000007">
    <property type="protein sequence ID" value="KAI7807887.1"/>
    <property type="molecule type" value="Genomic_DNA"/>
</dbReference>
<dbReference type="PANTHER" id="PTHR15536:SF1">
    <property type="entry name" value="TACHYKININ-3"/>
    <property type="match status" value="1"/>
</dbReference>
<dbReference type="PANTHER" id="PTHR15536">
    <property type="entry name" value="TACHYKININ-3"/>
    <property type="match status" value="1"/>
</dbReference>
<dbReference type="Proteomes" id="UP001059041">
    <property type="component" value="Linkage Group LG7"/>
</dbReference>
<evidence type="ECO:0000256" key="4">
    <source>
        <dbReference type="ARBA" id="ARBA00022685"/>
    </source>
</evidence>
<protein>
    <submittedName>
        <fullName evidence="10">Neurokinin B</fullName>
    </submittedName>
</protein>
<keyword evidence="3" id="KW-0964">Secreted</keyword>
<dbReference type="GO" id="GO:0045777">
    <property type="term" value="P:positive regulation of blood pressure"/>
    <property type="evidence" value="ECO:0007669"/>
    <property type="project" value="TreeGrafter"/>
</dbReference>
<feature type="signal peptide" evidence="9">
    <location>
        <begin position="1"/>
        <end position="25"/>
    </location>
</feature>
<dbReference type="GO" id="GO:0007218">
    <property type="term" value="P:neuropeptide signaling pathway"/>
    <property type="evidence" value="ECO:0007669"/>
    <property type="project" value="UniProtKB-KW"/>
</dbReference>